<dbReference type="InterPro" id="IPR008987">
    <property type="entry name" value="Baseplate_struct_prot_Gp9/10_N"/>
</dbReference>
<feature type="domain" description="Minor tail protein gp31 C-terminal" evidence="2">
    <location>
        <begin position="105"/>
        <end position="128"/>
    </location>
</feature>
<dbReference type="Proteomes" id="UP001227126">
    <property type="component" value="Unassembled WGS sequence"/>
</dbReference>
<sequence>MAYQPINTGTVADDGTGDTLRDAGGKINENFVELYAREEMASGDATKLAAIEAGATADQTGAEIKVLYEAEADTNAYDDAAVTKVGLAVVSNVTGITGATAIANQVIISQANYDAIGTPDANTIYHIVG</sequence>
<dbReference type="InterPro" id="IPR036240">
    <property type="entry name" value="Gp9-like_sf"/>
</dbReference>
<dbReference type="RefSeq" id="WP_284486041.1">
    <property type="nucleotide sequence ID" value="NZ_JASNJE010000015.1"/>
</dbReference>
<dbReference type="InterPro" id="IPR056923">
    <property type="entry name" value="Minor_tail_gp31_C"/>
</dbReference>
<evidence type="ECO:0000313" key="4">
    <source>
        <dbReference type="Proteomes" id="UP001227126"/>
    </source>
</evidence>
<accession>A0ABT7FG67</accession>
<keyword evidence="4" id="KW-1185">Reference proteome</keyword>
<reference evidence="3 4" key="1">
    <citation type="submission" date="2023-05" db="EMBL/GenBank/DDBJ databases">
        <title>Sedimentitalea sp. nov. JM2-8.</title>
        <authorList>
            <person name="Huang J."/>
        </authorList>
    </citation>
    <scope>NUCLEOTIDE SEQUENCE [LARGE SCALE GENOMIC DNA]</scope>
    <source>
        <strain evidence="3 4">JM2-8</strain>
    </source>
</reference>
<dbReference type="SUPFAM" id="SSF50017">
    <property type="entry name" value="gp9"/>
    <property type="match status" value="1"/>
</dbReference>
<protein>
    <recommendedName>
        <fullName evidence="5">Flagellin</fullName>
    </recommendedName>
</protein>
<comment type="caution">
    <text evidence="3">The sequence shown here is derived from an EMBL/GenBank/DDBJ whole genome shotgun (WGS) entry which is preliminary data.</text>
</comment>
<proteinExistence type="predicted"/>
<organism evidence="3 4">
    <name type="scientific">Sedimentitalea xiamensis</name>
    <dbReference type="NCBI Taxonomy" id="3050037"/>
    <lineage>
        <taxon>Bacteria</taxon>
        <taxon>Pseudomonadati</taxon>
        <taxon>Pseudomonadota</taxon>
        <taxon>Alphaproteobacteria</taxon>
        <taxon>Rhodobacterales</taxon>
        <taxon>Paracoccaceae</taxon>
        <taxon>Sedimentitalea</taxon>
    </lineage>
</organism>
<name>A0ABT7FG67_9RHOB</name>
<gene>
    <name evidence="3" type="ORF">QO034_13375</name>
</gene>
<evidence type="ECO:0000313" key="3">
    <source>
        <dbReference type="EMBL" id="MDK3074107.1"/>
    </source>
</evidence>
<evidence type="ECO:0008006" key="5">
    <source>
        <dbReference type="Google" id="ProtNLM"/>
    </source>
</evidence>
<evidence type="ECO:0000259" key="1">
    <source>
        <dbReference type="Pfam" id="PF07880"/>
    </source>
</evidence>
<dbReference type="EMBL" id="JASNJE010000015">
    <property type="protein sequence ID" value="MDK3074107.1"/>
    <property type="molecule type" value="Genomic_DNA"/>
</dbReference>
<dbReference type="Pfam" id="PF07880">
    <property type="entry name" value="T4_gp9_10_N"/>
    <property type="match status" value="1"/>
</dbReference>
<feature type="domain" description="Baseplate structural protein Gp9/Gp10 N-terminal" evidence="1">
    <location>
        <begin position="4"/>
        <end position="58"/>
    </location>
</feature>
<evidence type="ECO:0000259" key="2">
    <source>
        <dbReference type="Pfam" id="PF24243"/>
    </source>
</evidence>
<dbReference type="Pfam" id="PF24243">
    <property type="entry name" value="Phage_tail_C"/>
    <property type="match status" value="1"/>
</dbReference>